<evidence type="ECO:0000313" key="4">
    <source>
        <dbReference type="Proteomes" id="UP000187735"/>
    </source>
</evidence>
<gene>
    <name evidence="3" type="ORF">Fuma_02695</name>
</gene>
<keyword evidence="1" id="KW-0812">Transmembrane</keyword>
<dbReference type="InterPro" id="IPR002035">
    <property type="entry name" value="VWF_A"/>
</dbReference>
<feature type="domain" description="VWFA" evidence="2">
    <location>
        <begin position="160"/>
        <end position="306"/>
    </location>
</feature>
<reference evidence="3 4" key="1">
    <citation type="journal article" date="2016" name="Front. Microbiol.">
        <title>Fuerstia marisgermanicae gen. nov., sp. nov., an Unusual Member of the Phylum Planctomycetes from the German Wadden Sea.</title>
        <authorList>
            <person name="Kohn T."/>
            <person name="Heuer A."/>
            <person name="Jogler M."/>
            <person name="Vollmers J."/>
            <person name="Boedeker C."/>
            <person name="Bunk B."/>
            <person name="Rast P."/>
            <person name="Borchert D."/>
            <person name="Glockner I."/>
            <person name="Freese H.M."/>
            <person name="Klenk H.P."/>
            <person name="Overmann J."/>
            <person name="Kaster A.K."/>
            <person name="Rohde M."/>
            <person name="Wiegand S."/>
            <person name="Jogler C."/>
        </authorList>
    </citation>
    <scope>NUCLEOTIDE SEQUENCE [LARGE SCALE GENOMIC DNA]</scope>
    <source>
        <strain evidence="3 4">NH11</strain>
    </source>
</reference>
<dbReference type="Proteomes" id="UP000187735">
    <property type="component" value="Chromosome"/>
</dbReference>
<accession>A0A1P8WG81</accession>
<sequence length="649" mass="73190">MADFVKNTPSILVSLAVHVVVVLVLMMIPLAIQATNSDLLLESIFTEDIPYEQIEQQLELETKPAETLNVIAGGAPSTAVGAAAQPASAPVNVQKANVLNEATVDAPRVEAMVLSGEVMATELGEGEITGEVGAMVEGYGDAMGVITQEITRMMRQSKVTVIWMFDESGSLEDDRKEIRENYMRVYDELNIVATQDKQLRRRAANDQLLTVVASYGKDIHEWTPRPTADPEQVKAAIDKVPVDESGEENMCRSVAQIINRYKASTATGKRKLAIIVVSDESGDDGDYVEQVIVAAKQAKSPVYVMGRESMFGYPVARQRWVYEDKDEGISETFWLPIRRGPETAYPECLQWDGLHARWDGQAAGFGPYEQVRMARESGGIFFVLPGNEKNLVGRDVNLKRKYDFLAIREYTPLLLSREEYAIDRAKSPFRQTLWNVIVRLNPLDNKILFETHDPELNIRREHYPLLPAPFQQEAGRQAIKAAKAMLLINEALGYLDDVKPQRAAEPSQRWRAGYDLAYAQLHLFRLRLFQFLLAMDAHASNMPKPANPESNEWNFWRNKKTLVPDEDQFARLDKTFNIGMSRDEYLKMVVEEEKKAIELLNGVIAEHPGTPWAFRASREISDGFGYIVTDRLWDPSGRREEIARTLPKL</sequence>
<dbReference type="SUPFAM" id="SSF53300">
    <property type="entry name" value="vWA-like"/>
    <property type="match status" value="1"/>
</dbReference>
<proteinExistence type="predicted"/>
<protein>
    <recommendedName>
        <fullName evidence="2">VWFA domain-containing protein</fullName>
    </recommendedName>
</protein>
<dbReference type="RefSeq" id="WP_077024603.1">
    <property type="nucleotide sequence ID" value="NZ_CP017641.1"/>
</dbReference>
<dbReference type="OrthoDB" id="239512at2"/>
<keyword evidence="1" id="KW-1133">Transmembrane helix</keyword>
<keyword evidence="1" id="KW-0472">Membrane</keyword>
<dbReference type="EMBL" id="CP017641">
    <property type="protein sequence ID" value="APZ93079.1"/>
    <property type="molecule type" value="Genomic_DNA"/>
</dbReference>
<dbReference type="KEGG" id="fmr:Fuma_02695"/>
<keyword evidence="4" id="KW-1185">Reference proteome</keyword>
<evidence type="ECO:0000256" key="1">
    <source>
        <dbReference type="SAM" id="Phobius"/>
    </source>
</evidence>
<dbReference type="PROSITE" id="PS50234">
    <property type="entry name" value="VWFA"/>
    <property type="match status" value="1"/>
</dbReference>
<name>A0A1P8WG81_9PLAN</name>
<dbReference type="InterPro" id="IPR036465">
    <property type="entry name" value="vWFA_dom_sf"/>
</dbReference>
<evidence type="ECO:0000259" key="2">
    <source>
        <dbReference type="PROSITE" id="PS50234"/>
    </source>
</evidence>
<dbReference type="CDD" id="cd00198">
    <property type="entry name" value="vWFA"/>
    <property type="match status" value="1"/>
</dbReference>
<dbReference type="Gene3D" id="3.40.50.410">
    <property type="entry name" value="von Willebrand factor, type A domain"/>
    <property type="match status" value="1"/>
</dbReference>
<evidence type="ECO:0000313" key="3">
    <source>
        <dbReference type="EMBL" id="APZ93079.1"/>
    </source>
</evidence>
<dbReference type="AlphaFoldDB" id="A0A1P8WG81"/>
<organism evidence="3 4">
    <name type="scientific">Fuerstiella marisgermanici</name>
    <dbReference type="NCBI Taxonomy" id="1891926"/>
    <lineage>
        <taxon>Bacteria</taxon>
        <taxon>Pseudomonadati</taxon>
        <taxon>Planctomycetota</taxon>
        <taxon>Planctomycetia</taxon>
        <taxon>Planctomycetales</taxon>
        <taxon>Planctomycetaceae</taxon>
        <taxon>Fuerstiella</taxon>
    </lineage>
</organism>
<feature type="transmembrane region" description="Helical" evidence="1">
    <location>
        <begin position="12"/>
        <end position="32"/>
    </location>
</feature>